<name>A0A6A4WMK9_AMPAM</name>
<organism evidence="2 3">
    <name type="scientific">Amphibalanus amphitrite</name>
    <name type="common">Striped barnacle</name>
    <name type="synonym">Balanus amphitrite</name>
    <dbReference type="NCBI Taxonomy" id="1232801"/>
    <lineage>
        <taxon>Eukaryota</taxon>
        <taxon>Metazoa</taxon>
        <taxon>Ecdysozoa</taxon>
        <taxon>Arthropoda</taxon>
        <taxon>Crustacea</taxon>
        <taxon>Multicrustacea</taxon>
        <taxon>Cirripedia</taxon>
        <taxon>Thoracica</taxon>
        <taxon>Thoracicalcarea</taxon>
        <taxon>Balanomorpha</taxon>
        <taxon>Balanoidea</taxon>
        <taxon>Balanidae</taxon>
        <taxon>Amphibalaninae</taxon>
        <taxon>Amphibalanus</taxon>
    </lineage>
</organism>
<proteinExistence type="predicted"/>
<sequence length="83" mass="9087">MRKVCPISIVGRSDGAGGDSPIVTGRHRPSVAVVPRPHQSRPLQQSQIGDTGRGASRTSGADDLNQSKDRPRHGIHWTWRRVE</sequence>
<comment type="caution">
    <text evidence="2">The sequence shown here is derived from an EMBL/GenBank/DDBJ whole genome shotgun (WGS) entry which is preliminary data.</text>
</comment>
<feature type="compositionally biased region" description="Basic residues" evidence="1">
    <location>
        <begin position="70"/>
        <end position="83"/>
    </location>
</feature>
<evidence type="ECO:0000256" key="1">
    <source>
        <dbReference type="SAM" id="MobiDB-lite"/>
    </source>
</evidence>
<accession>A0A6A4WMK9</accession>
<reference evidence="2 3" key="1">
    <citation type="submission" date="2019-07" db="EMBL/GenBank/DDBJ databases">
        <title>Draft genome assembly of a fouling barnacle, Amphibalanus amphitrite (Darwin, 1854): The first reference genome for Thecostraca.</title>
        <authorList>
            <person name="Kim W."/>
        </authorList>
    </citation>
    <scope>NUCLEOTIDE SEQUENCE [LARGE SCALE GENOMIC DNA]</scope>
    <source>
        <strain evidence="2">SNU_AA5</strain>
        <tissue evidence="2">Soma without cirri and trophi</tissue>
    </source>
</reference>
<dbReference type="AlphaFoldDB" id="A0A6A4WMK9"/>
<evidence type="ECO:0000313" key="2">
    <source>
        <dbReference type="EMBL" id="KAF0306489.1"/>
    </source>
</evidence>
<gene>
    <name evidence="2" type="ORF">FJT64_022017</name>
</gene>
<feature type="region of interest" description="Disordered" evidence="1">
    <location>
        <begin position="1"/>
        <end position="83"/>
    </location>
</feature>
<evidence type="ECO:0000313" key="3">
    <source>
        <dbReference type="Proteomes" id="UP000440578"/>
    </source>
</evidence>
<dbReference type="Proteomes" id="UP000440578">
    <property type="component" value="Unassembled WGS sequence"/>
</dbReference>
<protein>
    <submittedName>
        <fullName evidence="2">Uncharacterized protein</fullName>
    </submittedName>
</protein>
<dbReference type="EMBL" id="VIIS01000664">
    <property type="protein sequence ID" value="KAF0306489.1"/>
    <property type="molecule type" value="Genomic_DNA"/>
</dbReference>
<keyword evidence="3" id="KW-1185">Reference proteome</keyword>